<sequence length="30" mass="3094">MKKFIFVMTAMAAMVLSSCGKDGEGGRGGI</sequence>
<dbReference type="EMBL" id="LT906449">
    <property type="protein sequence ID" value="SNV02018.1"/>
    <property type="molecule type" value="Genomic_DNA"/>
</dbReference>
<dbReference type="PROSITE" id="PS51257">
    <property type="entry name" value="PROKAR_LIPOPROTEIN"/>
    <property type="match status" value="1"/>
</dbReference>
<evidence type="ECO:0000313" key="2">
    <source>
        <dbReference type="Proteomes" id="UP000215539"/>
    </source>
</evidence>
<organism evidence="1 2">
    <name type="scientific">Capnocytophaga haemolytica</name>
    <dbReference type="NCBI Taxonomy" id="45243"/>
    <lineage>
        <taxon>Bacteria</taxon>
        <taxon>Pseudomonadati</taxon>
        <taxon>Bacteroidota</taxon>
        <taxon>Flavobacteriia</taxon>
        <taxon>Flavobacteriales</taxon>
        <taxon>Flavobacteriaceae</taxon>
        <taxon>Capnocytophaga</taxon>
    </lineage>
</organism>
<reference evidence="1 2" key="1">
    <citation type="submission" date="2017-06" db="EMBL/GenBank/DDBJ databases">
        <authorList>
            <consortium name="Pathogen Informatics"/>
        </authorList>
    </citation>
    <scope>NUCLEOTIDE SEQUENCE [LARGE SCALE GENOMIC DNA]</scope>
    <source>
        <strain evidence="1 2">NCTC12947</strain>
    </source>
</reference>
<accession>A0AAX2GXH2</accession>
<evidence type="ECO:0000313" key="1">
    <source>
        <dbReference type="EMBL" id="SNV02018.1"/>
    </source>
</evidence>
<dbReference type="AlphaFoldDB" id="A0AAX2GXH2"/>
<name>A0AAX2GXH2_9FLAO</name>
<dbReference type="Proteomes" id="UP000215539">
    <property type="component" value="Chromosome 1"/>
</dbReference>
<proteinExistence type="predicted"/>
<protein>
    <submittedName>
        <fullName evidence="1">Uncharacterized protein</fullName>
    </submittedName>
</protein>
<gene>
    <name evidence="1" type="ORF">SAMEA44541418_00159</name>
</gene>